<evidence type="ECO:0000256" key="1">
    <source>
        <dbReference type="SAM" id="Coils"/>
    </source>
</evidence>
<dbReference type="EMBL" id="CAUOFW020003613">
    <property type="protein sequence ID" value="CAK9160926.1"/>
    <property type="molecule type" value="Genomic_DNA"/>
</dbReference>
<dbReference type="Proteomes" id="UP001642360">
    <property type="component" value="Unassembled WGS sequence"/>
</dbReference>
<feature type="coiled-coil region" evidence="1">
    <location>
        <begin position="21"/>
        <end position="55"/>
    </location>
</feature>
<dbReference type="InterPro" id="IPR040300">
    <property type="entry name" value="At3g49055-like"/>
</dbReference>
<gene>
    <name evidence="3" type="ORF">ILEXP_LOCUS29719</name>
</gene>
<name>A0ABC8SUQ3_9AQUA</name>
<evidence type="ECO:0000256" key="2">
    <source>
        <dbReference type="SAM" id="MobiDB-lite"/>
    </source>
</evidence>
<feature type="region of interest" description="Disordered" evidence="2">
    <location>
        <begin position="293"/>
        <end position="312"/>
    </location>
</feature>
<dbReference type="PANTHER" id="PTHR34937">
    <property type="entry name" value="OS08G0559800 PROTEIN"/>
    <property type="match status" value="1"/>
</dbReference>
<organism evidence="3 4">
    <name type="scientific">Ilex paraguariensis</name>
    <name type="common">yerba mate</name>
    <dbReference type="NCBI Taxonomy" id="185542"/>
    <lineage>
        <taxon>Eukaryota</taxon>
        <taxon>Viridiplantae</taxon>
        <taxon>Streptophyta</taxon>
        <taxon>Embryophyta</taxon>
        <taxon>Tracheophyta</taxon>
        <taxon>Spermatophyta</taxon>
        <taxon>Magnoliopsida</taxon>
        <taxon>eudicotyledons</taxon>
        <taxon>Gunneridae</taxon>
        <taxon>Pentapetalae</taxon>
        <taxon>asterids</taxon>
        <taxon>campanulids</taxon>
        <taxon>Aquifoliales</taxon>
        <taxon>Aquifoliaceae</taxon>
        <taxon>Ilex</taxon>
    </lineage>
</organism>
<dbReference type="AlphaFoldDB" id="A0ABC8SUQ3"/>
<proteinExistence type="predicted"/>
<feature type="coiled-coil region" evidence="1">
    <location>
        <begin position="84"/>
        <end position="140"/>
    </location>
</feature>
<protein>
    <submittedName>
        <fullName evidence="3">Uncharacterized protein</fullName>
    </submittedName>
</protein>
<reference evidence="3 4" key="1">
    <citation type="submission" date="2024-02" db="EMBL/GenBank/DDBJ databases">
        <authorList>
            <person name="Vignale AGUSTIN F."/>
            <person name="Sosa J E."/>
            <person name="Modenutti C."/>
        </authorList>
    </citation>
    <scope>NUCLEOTIDE SEQUENCE [LARGE SCALE GENOMIC DNA]</scope>
</reference>
<evidence type="ECO:0000313" key="3">
    <source>
        <dbReference type="EMBL" id="CAK9160926.1"/>
    </source>
</evidence>
<comment type="caution">
    <text evidence="3">The sequence shown here is derived from an EMBL/GenBank/DDBJ whole genome shotgun (WGS) entry which is preliminary data.</text>
</comment>
<evidence type="ECO:0000313" key="4">
    <source>
        <dbReference type="Proteomes" id="UP001642360"/>
    </source>
</evidence>
<accession>A0ABC8SUQ3</accession>
<sequence length="351" mass="40164">MDSLETSLDDQINGEDSTVNVYELSDDLRALEIRNESLLAEVEALRESNQILHSKLTEKEESLIVLQQQKDEALKHNIDISKDIELVSSQRDSLRDELHELEVSSREREGELLREKEGIRSELEVSTERINELLEEKNENIRVFSENFEVVKSVRECLVGVIEKLDEEKVGKDSKENEELRDELELNDEFGAFLVELKGISKLVSAVELKLSEYQETWKKEKRELDNSVVSLTEENRDINSLLRIALVEKEAVEKSLNKLKGNNEQKKVAILQIAERGLQRVGFGFMMGAGANEPSSDNSVDDMGGKPDGSECEEEVVSLASTVERIMKNLRLEITQLRRSLEETRYYQLH</sequence>
<feature type="coiled-coil region" evidence="1">
    <location>
        <begin position="215"/>
        <end position="270"/>
    </location>
</feature>
<dbReference type="PANTHER" id="PTHR34937:SF2">
    <property type="entry name" value="OS08G0559800 PROTEIN"/>
    <property type="match status" value="1"/>
</dbReference>
<keyword evidence="1" id="KW-0175">Coiled coil</keyword>
<keyword evidence="4" id="KW-1185">Reference proteome</keyword>